<evidence type="ECO:0000256" key="12">
    <source>
        <dbReference type="ARBA" id="ARBA00049086"/>
    </source>
</evidence>
<evidence type="ECO:0000313" key="16">
    <source>
        <dbReference type="EMBL" id="KAG5180980.1"/>
    </source>
</evidence>
<keyword evidence="8" id="KW-0156">Chromatin regulator</keyword>
<name>A0A835YWV6_9STRA</name>
<dbReference type="PANTHER" id="PTHR11006:SF10">
    <property type="entry name" value="HISTONE-ARGININE METHYLTRANSFERASE CARMER-RELATED"/>
    <property type="match status" value="1"/>
</dbReference>
<dbReference type="EC" id="2.1.1.319" evidence="3"/>
<dbReference type="GO" id="GO:0035241">
    <property type="term" value="F:protein-arginine omega-N monomethyltransferase activity"/>
    <property type="evidence" value="ECO:0007669"/>
    <property type="project" value="UniProtKB-ARBA"/>
</dbReference>
<evidence type="ECO:0000259" key="14">
    <source>
        <dbReference type="Pfam" id="PF13649"/>
    </source>
</evidence>
<reference evidence="16" key="1">
    <citation type="submission" date="2021-02" db="EMBL/GenBank/DDBJ databases">
        <title>First Annotated Genome of the Yellow-green Alga Tribonema minus.</title>
        <authorList>
            <person name="Mahan K.M."/>
        </authorList>
    </citation>
    <scope>NUCLEOTIDE SEQUENCE</scope>
    <source>
        <strain evidence="16">UTEX B ZZ1240</strain>
    </source>
</reference>
<keyword evidence="4" id="KW-0963">Cytoplasm</keyword>
<keyword evidence="10" id="KW-0804">Transcription</keyword>
<evidence type="ECO:0000256" key="9">
    <source>
        <dbReference type="ARBA" id="ARBA00023015"/>
    </source>
</evidence>
<dbReference type="GO" id="GO:0035242">
    <property type="term" value="F:protein-arginine omega-N asymmetric methyltransferase activity"/>
    <property type="evidence" value="ECO:0007669"/>
    <property type="project" value="UniProtKB-EC"/>
</dbReference>
<evidence type="ECO:0000256" key="3">
    <source>
        <dbReference type="ARBA" id="ARBA00011925"/>
    </source>
</evidence>
<dbReference type="PROSITE" id="PS51678">
    <property type="entry name" value="SAM_MT_PRMT"/>
    <property type="match status" value="1"/>
</dbReference>
<keyword evidence="9" id="KW-0805">Transcription regulation</keyword>
<evidence type="ECO:0000256" key="6">
    <source>
        <dbReference type="ARBA" id="ARBA00022679"/>
    </source>
</evidence>
<dbReference type="Gene3D" id="3.40.50.150">
    <property type="entry name" value="Vaccinia Virus protein VP39"/>
    <property type="match status" value="1"/>
</dbReference>
<dbReference type="InterPro" id="IPR029063">
    <property type="entry name" value="SAM-dependent_MTases_sf"/>
</dbReference>
<keyword evidence="6 13" id="KW-0808">Transferase</keyword>
<evidence type="ECO:0000256" key="2">
    <source>
        <dbReference type="ARBA" id="ARBA00004496"/>
    </source>
</evidence>
<keyword evidence="5 13" id="KW-0489">Methyltransferase</keyword>
<dbReference type="Pfam" id="PF13649">
    <property type="entry name" value="Methyltransf_25"/>
    <property type="match status" value="1"/>
</dbReference>
<comment type="subcellular location">
    <subcellularLocation>
        <location evidence="2">Cytoplasm</location>
    </subcellularLocation>
    <subcellularLocation>
        <location evidence="1">Nucleus</location>
    </subcellularLocation>
</comment>
<keyword evidence="7 13" id="KW-0949">S-adenosyl-L-methionine</keyword>
<protein>
    <recommendedName>
        <fullName evidence="3">type I protein arginine methyltransferase</fullName>
        <ecNumber evidence="3">2.1.1.319</ecNumber>
    </recommendedName>
</protein>
<feature type="domain" description="Protein arginine N-methyltransferase" evidence="15">
    <location>
        <begin position="160"/>
        <end position="322"/>
    </location>
</feature>
<evidence type="ECO:0000256" key="8">
    <source>
        <dbReference type="ARBA" id="ARBA00022853"/>
    </source>
</evidence>
<evidence type="ECO:0000256" key="7">
    <source>
        <dbReference type="ARBA" id="ARBA00022691"/>
    </source>
</evidence>
<comment type="catalytic activity">
    <reaction evidence="12">
        <text>L-arginyl-[protein] + 2 S-adenosyl-L-methionine = N(omega),N(omega)-dimethyl-L-arginyl-[protein] + 2 S-adenosyl-L-homocysteine + 2 H(+)</text>
        <dbReference type="Rhea" id="RHEA:48096"/>
        <dbReference type="Rhea" id="RHEA-COMP:10532"/>
        <dbReference type="Rhea" id="RHEA-COMP:11991"/>
        <dbReference type="ChEBI" id="CHEBI:15378"/>
        <dbReference type="ChEBI" id="CHEBI:29965"/>
        <dbReference type="ChEBI" id="CHEBI:57856"/>
        <dbReference type="ChEBI" id="CHEBI:59789"/>
        <dbReference type="ChEBI" id="CHEBI:61897"/>
        <dbReference type="EC" id="2.1.1.319"/>
    </reaction>
</comment>
<sequence length="361" mass="39713">MAMFRAAAEGDGAANNPFSQYYQQITHQQNMLQDAVRTGTYQRAIVGNSADFRGKVVLDVGTGTGILAFFAAQAGARKVYAVEASDMADVARKLVESNGMQAVIEVVKGKLEDITLPEKVDIIVSEPIGFLLVHERMLETYIVARDKFLKPGGAMYPTAGTIVVTPITCDALYQEQLAKAAFWSTADFYGVNVSSLWEQAVREHFSQAIVGYMHRNMMISQDVATHTVDFATVTDKGLTAFEVPFRFTVSVTAIMHGIGAWFDLSFKGSQDHVVLSTSPDCPGTHWYQCRLMFSQPLAVNATQVVCGVLKFQANDKFSYCIDMEAELEGSGIKTTQHINLQDQLYHYLQHPDSATAMPAAY</sequence>
<dbReference type="Gene3D" id="2.70.160.11">
    <property type="entry name" value="Hnrnp arginine n-methyltransferase1"/>
    <property type="match status" value="1"/>
</dbReference>
<evidence type="ECO:0000256" key="4">
    <source>
        <dbReference type="ARBA" id="ARBA00022490"/>
    </source>
</evidence>
<proteinExistence type="predicted"/>
<dbReference type="InterPro" id="IPR025799">
    <property type="entry name" value="Arg_MeTrfase"/>
</dbReference>
<dbReference type="Pfam" id="PF22528">
    <property type="entry name" value="PRMT_C"/>
    <property type="match status" value="1"/>
</dbReference>
<dbReference type="GO" id="GO:0032259">
    <property type="term" value="P:methylation"/>
    <property type="evidence" value="ECO:0007669"/>
    <property type="project" value="UniProtKB-KW"/>
</dbReference>
<dbReference type="InterPro" id="IPR041698">
    <property type="entry name" value="Methyltransf_25"/>
</dbReference>
<evidence type="ECO:0000256" key="10">
    <source>
        <dbReference type="ARBA" id="ARBA00023163"/>
    </source>
</evidence>
<feature type="domain" description="Methyltransferase" evidence="14">
    <location>
        <begin position="57"/>
        <end position="153"/>
    </location>
</feature>
<dbReference type="CDD" id="cd02440">
    <property type="entry name" value="AdoMet_MTases"/>
    <property type="match status" value="1"/>
</dbReference>
<dbReference type="AlphaFoldDB" id="A0A835YWV6"/>
<comment type="caution">
    <text evidence="16">The sequence shown here is derived from an EMBL/GenBank/DDBJ whole genome shotgun (WGS) entry which is preliminary data.</text>
</comment>
<dbReference type="GO" id="GO:0005634">
    <property type="term" value="C:nucleus"/>
    <property type="evidence" value="ECO:0007669"/>
    <property type="project" value="UniProtKB-SubCell"/>
</dbReference>
<evidence type="ECO:0000256" key="1">
    <source>
        <dbReference type="ARBA" id="ARBA00004123"/>
    </source>
</evidence>
<dbReference type="FunFam" id="3.40.50.150:FF:000052">
    <property type="entry name" value="Probable histone-arginine methyltransferase CARM1"/>
    <property type="match status" value="1"/>
</dbReference>
<dbReference type="EMBL" id="JAFCMP010000346">
    <property type="protein sequence ID" value="KAG5180980.1"/>
    <property type="molecule type" value="Genomic_DNA"/>
</dbReference>
<dbReference type="GO" id="GO:0005737">
    <property type="term" value="C:cytoplasm"/>
    <property type="evidence" value="ECO:0007669"/>
    <property type="project" value="UniProtKB-SubCell"/>
</dbReference>
<keyword evidence="17" id="KW-1185">Reference proteome</keyword>
<gene>
    <name evidence="16" type="ORF">JKP88DRAFT_270108</name>
</gene>
<dbReference type="OrthoDB" id="7848332at2759"/>
<accession>A0A835YWV6</accession>
<dbReference type="GO" id="GO:0070611">
    <property type="term" value="F:histone H3R2 methyltransferase activity"/>
    <property type="evidence" value="ECO:0007669"/>
    <property type="project" value="TreeGrafter"/>
</dbReference>
<evidence type="ECO:0000313" key="17">
    <source>
        <dbReference type="Proteomes" id="UP000664859"/>
    </source>
</evidence>
<organism evidence="16 17">
    <name type="scientific">Tribonema minus</name>
    <dbReference type="NCBI Taxonomy" id="303371"/>
    <lineage>
        <taxon>Eukaryota</taxon>
        <taxon>Sar</taxon>
        <taxon>Stramenopiles</taxon>
        <taxon>Ochrophyta</taxon>
        <taxon>PX clade</taxon>
        <taxon>Xanthophyceae</taxon>
        <taxon>Tribonematales</taxon>
        <taxon>Tribonemataceae</taxon>
        <taxon>Tribonema</taxon>
    </lineage>
</organism>
<evidence type="ECO:0000259" key="15">
    <source>
        <dbReference type="Pfam" id="PF22528"/>
    </source>
</evidence>
<evidence type="ECO:0000256" key="13">
    <source>
        <dbReference type="PROSITE-ProRule" id="PRU01015"/>
    </source>
</evidence>
<dbReference type="PANTHER" id="PTHR11006">
    <property type="entry name" value="PROTEIN ARGININE N-METHYLTRANSFERASE"/>
    <property type="match status" value="1"/>
</dbReference>
<evidence type="ECO:0000256" key="11">
    <source>
        <dbReference type="ARBA" id="ARBA00023242"/>
    </source>
</evidence>
<dbReference type="InterPro" id="IPR055135">
    <property type="entry name" value="PRMT_dom"/>
</dbReference>
<dbReference type="Proteomes" id="UP000664859">
    <property type="component" value="Unassembled WGS sequence"/>
</dbReference>
<evidence type="ECO:0000256" key="5">
    <source>
        <dbReference type="ARBA" id="ARBA00022603"/>
    </source>
</evidence>
<dbReference type="SUPFAM" id="SSF53335">
    <property type="entry name" value="S-adenosyl-L-methionine-dependent methyltransferases"/>
    <property type="match status" value="1"/>
</dbReference>
<keyword evidence="11" id="KW-0539">Nucleus</keyword>